<dbReference type="GO" id="GO:0016556">
    <property type="term" value="P:mRNA modification"/>
    <property type="evidence" value="ECO:0007669"/>
    <property type="project" value="UniProtKB-UniRule"/>
</dbReference>
<feature type="compositionally biased region" description="Low complexity" evidence="9">
    <location>
        <begin position="46"/>
        <end position="55"/>
    </location>
</feature>
<evidence type="ECO:0000313" key="13">
    <source>
        <dbReference type="EMBL" id="KAL3398748.1"/>
    </source>
</evidence>
<dbReference type="PROSITE" id="PS50020">
    <property type="entry name" value="WW_DOMAIN_2"/>
    <property type="match status" value="1"/>
</dbReference>
<evidence type="ECO:0000256" key="5">
    <source>
        <dbReference type="ARBA" id="ARBA00022664"/>
    </source>
</evidence>
<dbReference type="AlphaFoldDB" id="A0ABD2X1B2"/>
<name>A0ABD2X1B2_9HYME</name>
<keyword evidence="6 8" id="KW-0949">S-adenosyl-L-methionine</keyword>
<protein>
    <recommendedName>
        <fullName evidence="3 8">Cap-specific mRNA (nucleoside-2'-O-)-methyltransferase 1</fullName>
        <ecNumber evidence="2 8">2.1.1.57</ecNumber>
    </recommendedName>
    <alternativeName>
        <fullName evidence="8">Cap1 2'O-ribose methyltransferase 1</fullName>
    </alternativeName>
</protein>
<proteinExistence type="predicted"/>
<evidence type="ECO:0000256" key="2">
    <source>
        <dbReference type="ARBA" id="ARBA00011923"/>
    </source>
</evidence>
<evidence type="ECO:0000259" key="10">
    <source>
        <dbReference type="PROSITE" id="PS50020"/>
    </source>
</evidence>
<evidence type="ECO:0000256" key="1">
    <source>
        <dbReference type="ARBA" id="ARBA00002664"/>
    </source>
</evidence>
<keyword evidence="8" id="KW-0506">mRNA capping</keyword>
<keyword evidence="14" id="KW-1185">Reference proteome</keyword>
<dbReference type="InterPro" id="IPR029063">
    <property type="entry name" value="SAM-dependent_MTases_sf"/>
</dbReference>
<comment type="catalytic activity">
    <reaction evidence="7 8">
        <text>a 5'-end (N(7)-methyl 5'-triphosphoguanosine)-ribonucleoside in mRNA + S-adenosyl-L-methionine = a 5'-end (N(7)-methyl 5'-triphosphoguanosine)-(2'-O-methyl-ribonucleoside) in mRNA + S-adenosyl-L-homocysteine + H(+)</text>
        <dbReference type="Rhea" id="RHEA:67020"/>
        <dbReference type="Rhea" id="RHEA-COMP:17167"/>
        <dbReference type="Rhea" id="RHEA-COMP:17168"/>
        <dbReference type="ChEBI" id="CHEBI:15378"/>
        <dbReference type="ChEBI" id="CHEBI:57856"/>
        <dbReference type="ChEBI" id="CHEBI:59789"/>
        <dbReference type="ChEBI" id="CHEBI:156461"/>
        <dbReference type="ChEBI" id="CHEBI:167609"/>
        <dbReference type="EC" id="2.1.1.57"/>
    </reaction>
</comment>
<comment type="subcellular location">
    <subcellularLocation>
        <location evidence="8">Nucleus</location>
    </subcellularLocation>
</comment>
<evidence type="ECO:0000256" key="6">
    <source>
        <dbReference type="ARBA" id="ARBA00022691"/>
    </source>
</evidence>
<feature type="domain" description="RrmJ-type SAM-dependent 2'-O-MTase" evidence="12">
    <location>
        <begin position="261"/>
        <end position="466"/>
    </location>
</feature>
<feature type="compositionally biased region" description="Polar residues" evidence="9">
    <location>
        <begin position="91"/>
        <end position="112"/>
    </location>
</feature>
<dbReference type="SMART" id="SM00443">
    <property type="entry name" value="G_patch"/>
    <property type="match status" value="1"/>
</dbReference>
<dbReference type="GO" id="GO:0032259">
    <property type="term" value="P:methylation"/>
    <property type="evidence" value="ECO:0007669"/>
    <property type="project" value="UniProtKB-KW"/>
</dbReference>
<dbReference type="Pfam" id="PF01728">
    <property type="entry name" value="FtsJ"/>
    <property type="match status" value="1"/>
</dbReference>
<dbReference type="GO" id="GO:0005634">
    <property type="term" value="C:nucleus"/>
    <property type="evidence" value="ECO:0007669"/>
    <property type="project" value="UniProtKB-SubCell"/>
</dbReference>
<dbReference type="InterPro" id="IPR002877">
    <property type="entry name" value="RNA_MeTrfase_FtsJ_dom"/>
</dbReference>
<organism evidence="13 14">
    <name type="scientific">Trichogramma kaykai</name>
    <dbReference type="NCBI Taxonomy" id="54128"/>
    <lineage>
        <taxon>Eukaryota</taxon>
        <taxon>Metazoa</taxon>
        <taxon>Ecdysozoa</taxon>
        <taxon>Arthropoda</taxon>
        <taxon>Hexapoda</taxon>
        <taxon>Insecta</taxon>
        <taxon>Pterygota</taxon>
        <taxon>Neoptera</taxon>
        <taxon>Endopterygota</taxon>
        <taxon>Hymenoptera</taxon>
        <taxon>Apocrita</taxon>
        <taxon>Proctotrupomorpha</taxon>
        <taxon>Chalcidoidea</taxon>
        <taxon>Trichogrammatidae</taxon>
        <taxon>Trichogramma</taxon>
    </lineage>
</organism>
<accession>A0ABD2X1B2</accession>
<evidence type="ECO:0000256" key="8">
    <source>
        <dbReference type="RuleBase" id="RU368012"/>
    </source>
</evidence>
<evidence type="ECO:0000259" key="11">
    <source>
        <dbReference type="PROSITE" id="PS50174"/>
    </source>
</evidence>
<dbReference type="EC" id="2.1.1.57" evidence="2 8"/>
<dbReference type="InterPro" id="IPR001202">
    <property type="entry name" value="WW_dom"/>
</dbReference>
<dbReference type="Proteomes" id="UP001627154">
    <property type="component" value="Unassembled WGS sequence"/>
</dbReference>
<feature type="region of interest" description="Disordered" evidence="9">
    <location>
        <begin position="80"/>
        <end position="112"/>
    </location>
</feature>
<dbReference type="InterPro" id="IPR000467">
    <property type="entry name" value="G_patch_dom"/>
</dbReference>
<feature type="domain" description="WW" evidence="10">
    <location>
        <begin position="789"/>
        <end position="823"/>
    </location>
</feature>
<dbReference type="InterPro" id="IPR025816">
    <property type="entry name" value="RrmJ-type_MeTrfase"/>
</dbReference>
<comment type="caution">
    <text evidence="13">The sequence shown here is derived from an EMBL/GenBank/DDBJ whole genome shotgun (WGS) entry which is preliminary data.</text>
</comment>
<dbReference type="PROSITE" id="PS50174">
    <property type="entry name" value="G_PATCH"/>
    <property type="match status" value="1"/>
</dbReference>
<reference evidence="13 14" key="1">
    <citation type="journal article" date="2024" name="bioRxiv">
        <title>A reference genome for Trichogramma kaykai: A tiny desert-dwelling parasitoid wasp with competing sex-ratio distorters.</title>
        <authorList>
            <person name="Culotta J."/>
            <person name="Lindsey A.R."/>
        </authorList>
    </citation>
    <scope>NUCLEOTIDE SEQUENCE [LARGE SCALE GENOMIC DNA]</scope>
    <source>
        <strain evidence="13 14">KSX58</strain>
    </source>
</reference>
<dbReference type="PANTHER" id="PTHR16121:SF0">
    <property type="entry name" value="CAP-SPECIFIC MRNA (NUCLEOSIDE-2'-O-)-METHYLTRANSFERASE 1"/>
    <property type="match status" value="1"/>
</dbReference>
<feature type="region of interest" description="Disordered" evidence="9">
    <location>
        <begin position="1"/>
        <end position="68"/>
    </location>
</feature>
<keyword evidence="5 8" id="KW-0507">mRNA processing</keyword>
<evidence type="ECO:0000259" key="12">
    <source>
        <dbReference type="PROSITE" id="PS51613"/>
    </source>
</evidence>
<dbReference type="InterPro" id="IPR050851">
    <property type="entry name" value="mRNA_Cap_2O-Ribose_MeTrfase"/>
</dbReference>
<keyword evidence="4 8" id="KW-0489">Methyltransferase</keyword>
<evidence type="ECO:0000256" key="9">
    <source>
        <dbReference type="SAM" id="MobiDB-lite"/>
    </source>
</evidence>
<evidence type="ECO:0000256" key="3">
    <source>
        <dbReference type="ARBA" id="ARBA00021136"/>
    </source>
</evidence>
<dbReference type="PROSITE" id="PS51613">
    <property type="entry name" value="SAM_MT_RRMJ"/>
    <property type="match status" value="1"/>
</dbReference>
<dbReference type="FunFam" id="3.40.50.12760:FF:000004">
    <property type="entry name" value="FtsJ-like methyltransferase"/>
    <property type="match status" value="1"/>
</dbReference>
<evidence type="ECO:0000313" key="14">
    <source>
        <dbReference type="Proteomes" id="UP001627154"/>
    </source>
</evidence>
<comment type="function">
    <text evidence="8">S-adenosyl-L-methionine-dependent methyltransferase that mediates RNA cap1 2'-O-ribose methylation to the 5'-cap structure of RNAs. Methylates the ribose of the first nucleotide of a m(7)GpppG-capped mRNA to produce m(7)GpppNmp (cap1).</text>
</comment>
<dbReference type="GO" id="GO:0003676">
    <property type="term" value="F:nucleic acid binding"/>
    <property type="evidence" value="ECO:0007669"/>
    <property type="project" value="UniProtKB-UniRule"/>
</dbReference>
<dbReference type="EMBL" id="JBJJXI010000059">
    <property type="protein sequence ID" value="KAL3398748.1"/>
    <property type="molecule type" value="Genomic_DNA"/>
</dbReference>
<dbReference type="PANTHER" id="PTHR16121">
    <property type="entry name" value="CAP-SPECIFIC MRNA (NUCLEOSIDE-2'-O-)-METHYLTRANSFERASE 1-RELATED"/>
    <property type="match status" value="1"/>
</dbReference>
<dbReference type="GO" id="GO:0004483">
    <property type="term" value="F:methyltransferase cap1 activity"/>
    <property type="evidence" value="ECO:0007669"/>
    <property type="project" value="UniProtKB-UniRule"/>
</dbReference>
<feature type="domain" description="G-patch" evidence="11">
    <location>
        <begin position="114"/>
        <end position="160"/>
    </location>
</feature>
<dbReference type="GO" id="GO:0006370">
    <property type="term" value="P:7-methylguanosine mRNA capping"/>
    <property type="evidence" value="ECO:0007669"/>
    <property type="project" value="UniProtKB-UniRule"/>
</dbReference>
<comment type="function">
    <text evidence="1">S-adenosyl-L-methionine-dependent methyltransferase that mediates mRNA cap1 2'-O-ribose methylation to the 5'-cap structure of mRNAs. Methylates the ribose of the first nucleotide of a m(7)GpppG-capped mRNA and small nuclear RNA (snRNA) to produce m(7)GpppRm (cap1). Displays a preference for cap0 transcripts. Cap1 modification is linked to higher levels of translation. May be involved in the interferon response pathway.</text>
</comment>
<dbReference type="Gene3D" id="3.40.50.12760">
    <property type="match status" value="1"/>
</dbReference>
<dbReference type="SUPFAM" id="SSF53335">
    <property type="entry name" value="S-adenosyl-L-methionine-dependent methyltransferases"/>
    <property type="match status" value="1"/>
</dbReference>
<sequence length="863" mass="100098">MYSEDYDKQSKRYPDDSDEDENEHHAKKRRRRSSSNSDVEDEQRASFSQSSSQDNDSQDETDRFNSSRIQTFYNATNFLENSVTEKEENISSKSFSDVTGSSPVKNSQKSTVLKGSVAERMMKKWGYQTGAGIGKELQGRAEPVATSTQKGRRGLGLELKELEFVTEDFDPREEVVEIPEKIEWIENELENAPNEEELKSWVELRKYGPRPKKIDNETTFCDASIVRGIVNAKSAFDRLDKNEMREARTRSNPYETIRKSIFLNRAAVKMANIDKACDFMFTKFKLPPDEPLYFADVCAGPGGFSEYVLYRKKWRAKGFGFTLKNENDFKLHDFHAGPSETFHPYYGPKDNGDVYDPENQTAFAMLIDKQTSGVHFMMADGGFSVEGQENIQEVLSKQLYLCQCLVALMTVRPGGHFVTKVFDLFTPFSAGLIYIMYRCFKKISIFKPNTSRPANSERYLICQEKLEDTTDVMSYLYDVNKYLLENNEERDILELVPEKIILKDSQFYNYLKSSNEELGKKQIVGLKKIAVYTEEKELIELRQKDVREQCLKHWELPDEPRPVARRSNPQNKAQELLGDHINILQNNSYKNSKKLTLENSQFIRQNPNDWFCVPCAYNVEESAPGGSNDDGPTFYLGLGKTSVYRWIQGRWMPFNNPGVELPRDTLVYAEWVLEMRREDRAQSKTYALHIIDALCLGGENISQKFLTERHRLIKMFCKAIWKPVDRSTAPVRVKKLIPVDNAIRQNLQLSTKRMKNGANKLCYAPTRRDYENDNEDTYYYPLGSVIFFKATQEPWHRHWGNREKKMYLYNIESRSSIWETPDIAGVNFAQTIKNQLVWNYPSGKDLSMDDLSQMIHHYNSRKR</sequence>
<evidence type="ECO:0000256" key="4">
    <source>
        <dbReference type="ARBA" id="ARBA00022603"/>
    </source>
</evidence>
<evidence type="ECO:0000256" key="7">
    <source>
        <dbReference type="ARBA" id="ARBA00049042"/>
    </source>
</evidence>
<keyword evidence="8" id="KW-0808">Transferase</keyword>
<gene>
    <name evidence="13" type="ORF">TKK_007871</name>
</gene>
<dbReference type="Pfam" id="PF01585">
    <property type="entry name" value="G-patch"/>
    <property type="match status" value="1"/>
</dbReference>
<feature type="compositionally biased region" description="Basic and acidic residues" evidence="9">
    <location>
        <begin position="1"/>
        <end position="15"/>
    </location>
</feature>
<keyword evidence="8" id="KW-0539">Nucleus</keyword>